<dbReference type="GO" id="GO:0004792">
    <property type="term" value="F:thiosulfate-cyanide sulfurtransferase activity"/>
    <property type="evidence" value="ECO:0007669"/>
    <property type="project" value="TreeGrafter"/>
</dbReference>
<keyword evidence="1 4" id="KW-0808">Transferase</keyword>
<dbReference type="Proteomes" id="UP000031670">
    <property type="component" value="Unassembled WGS sequence"/>
</dbReference>
<dbReference type="PROSITE" id="PS50206">
    <property type="entry name" value="RHODANESE_3"/>
    <property type="match status" value="2"/>
</dbReference>
<proteinExistence type="predicted"/>
<dbReference type="InterPro" id="IPR045078">
    <property type="entry name" value="TST/MPST-like"/>
</dbReference>
<accession>A0A0B8PL87</accession>
<dbReference type="InterPro" id="IPR001763">
    <property type="entry name" value="Rhodanese-like_dom"/>
</dbReference>
<feature type="domain" description="Rhodanese" evidence="3">
    <location>
        <begin position="162"/>
        <end position="275"/>
    </location>
</feature>
<keyword evidence="2" id="KW-0677">Repeat</keyword>
<reference evidence="4" key="1">
    <citation type="submission" date="2015-01" db="EMBL/GenBank/DDBJ databases">
        <title>Vibrio sp. C5 JCM 19232 whole genome shotgun sequence.</title>
        <authorList>
            <person name="Sawabe T."/>
            <person name="Meirelles P."/>
            <person name="Feng G."/>
            <person name="Sayaka M."/>
            <person name="Hattori M."/>
            <person name="Ohkuma M."/>
        </authorList>
    </citation>
    <scope>NUCLEOTIDE SEQUENCE [LARGE SCALE GENOMIC DNA]</scope>
    <source>
        <strain evidence="4">JCM19232</strain>
    </source>
</reference>
<dbReference type="CDD" id="cd01448">
    <property type="entry name" value="TST_Repeat_1"/>
    <property type="match status" value="1"/>
</dbReference>
<reference evidence="4" key="2">
    <citation type="submission" date="2015-01" db="EMBL/GenBank/DDBJ databases">
        <authorList>
            <consortium name="NBRP consortium"/>
            <person name="Sawabe T."/>
            <person name="Meirelles P."/>
            <person name="Feng G."/>
            <person name="Sayaka M."/>
            <person name="Hattori M."/>
            <person name="Ohkuma M."/>
        </authorList>
    </citation>
    <scope>NUCLEOTIDE SEQUENCE [LARGE SCALE GENOMIC DNA]</scope>
    <source>
        <strain evidence="4">JCM19232</strain>
    </source>
</reference>
<name>A0A0B8PL87_9VIBR</name>
<evidence type="ECO:0000313" key="4">
    <source>
        <dbReference type="EMBL" id="GAM63459.1"/>
    </source>
</evidence>
<dbReference type="SUPFAM" id="SSF52821">
    <property type="entry name" value="Rhodanese/Cell cycle control phosphatase"/>
    <property type="match status" value="2"/>
</dbReference>
<dbReference type="CDD" id="cd01449">
    <property type="entry name" value="TST_Repeat_2"/>
    <property type="match status" value="1"/>
</dbReference>
<evidence type="ECO:0000259" key="3">
    <source>
        <dbReference type="PROSITE" id="PS50206"/>
    </source>
</evidence>
<dbReference type="PANTHER" id="PTHR11364">
    <property type="entry name" value="THIOSULFATE SULFERTANSFERASE"/>
    <property type="match status" value="1"/>
</dbReference>
<dbReference type="Gene3D" id="3.40.250.10">
    <property type="entry name" value="Rhodanese-like domain"/>
    <property type="match status" value="2"/>
</dbReference>
<dbReference type="AlphaFoldDB" id="A0A0B8PL87"/>
<dbReference type="EMBL" id="BBSA01000009">
    <property type="protein sequence ID" value="GAM63459.1"/>
    <property type="molecule type" value="Genomic_DNA"/>
</dbReference>
<dbReference type="PANTHER" id="PTHR11364:SF27">
    <property type="entry name" value="SULFURTRANSFERASE"/>
    <property type="match status" value="1"/>
</dbReference>
<feature type="domain" description="Rhodanese" evidence="3">
    <location>
        <begin position="14"/>
        <end position="131"/>
    </location>
</feature>
<evidence type="ECO:0000256" key="1">
    <source>
        <dbReference type="ARBA" id="ARBA00022679"/>
    </source>
</evidence>
<protein>
    <submittedName>
        <fullName evidence="4">3-mercaptopyruvate sulfurtransferase</fullName>
    </submittedName>
</protein>
<dbReference type="FunFam" id="3.40.250.10:FF:000001">
    <property type="entry name" value="Sulfurtransferase"/>
    <property type="match status" value="1"/>
</dbReference>
<sequence length="276" mass="30122">MNQVLVDVNWLAEHKNEVILLDAFMLKVVGKEPIEYDKLTTIPGALAFDIETDFCDLDSTQLHAMPTPEQFTQKVRELGINKDSSVVIFDNQGIYSAPRAWWTFRLMGFEKVAVLDGGLPAWIEAGFDVAHELEAPDNLGDFEAKPIQTLVCDAQDVVSNIETKQAKVLDARGAPRFNAEVAEPRPGVRAGHIPGSQNLPFASLMDGECFKALPELKKSFSNLGLDDGDALIMSCGSGITACILILAAHVCGLTDTKLYDGSWAEWGSDESLPIEV</sequence>
<evidence type="ECO:0000256" key="2">
    <source>
        <dbReference type="ARBA" id="ARBA00022737"/>
    </source>
</evidence>
<gene>
    <name evidence="4" type="ORF">JCM19232_2439</name>
</gene>
<organism evidence="4">
    <name type="scientific">Vibrio ishigakensis</name>
    <dbReference type="NCBI Taxonomy" id="1481914"/>
    <lineage>
        <taxon>Bacteria</taxon>
        <taxon>Pseudomonadati</taxon>
        <taxon>Pseudomonadota</taxon>
        <taxon>Gammaproteobacteria</taxon>
        <taxon>Vibrionales</taxon>
        <taxon>Vibrionaceae</taxon>
        <taxon>Vibrio</taxon>
    </lineage>
</organism>
<comment type="caution">
    <text evidence="4">The sequence shown here is derived from an EMBL/GenBank/DDBJ whole genome shotgun (WGS) entry which is preliminary data.</text>
</comment>
<dbReference type="Pfam" id="PF00581">
    <property type="entry name" value="Rhodanese"/>
    <property type="match status" value="2"/>
</dbReference>
<dbReference type="InterPro" id="IPR036873">
    <property type="entry name" value="Rhodanese-like_dom_sf"/>
</dbReference>
<dbReference type="SMART" id="SM00450">
    <property type="entry name" value="RHOD"/>
    <property type="match status" value="2"/>
</dbReference>
<keyword evidence="4" id="KW-0670">Pyruvate</keyword>